<dbReference type="KEGG" id="ccyn:CGC48_02685"/>
<reference evidence="1 2" key="1">
    <citation type="journal article" date="2017" name="Genome Announc.">
        <title>Twelve Complete Reference Genomes of Clinical Isolates in the Capnocytophaga Genus.</title>
        <authorList>
            <person name="Villarma A."/>
            <person name="Gulvik C.A."/>
            <person name="Rowe L.A."/>
            <person name="Sheth M."/>
            <person name="Juieng P."/>
            <person name="Nicholson A.C."/>
            <person name="Loparev V.N."/>
            <person name="McQuiston J.R."/>
        </authorList>
    </citation>
    <scope>NUCLEOTIDE SEQUENCE [LARGE SCALE GENOMIC DNA]</scope>
    <source>
        <strain evidence="1 2">G7591</strain>
    </source>
</reference>
<dbReference type="Proteomes" id="UP000242855">
    <property type="component" value="Chromosome"/>
</dbReference>
<proteinExistence type="predicted"/>
<evidence type="ECO:0000313" key="1">
    <source>
        <dbReference type="EMBL" id="ATA67636.1"/>
    </source>
</evidence>
<sequence length="62" mass="7843">MRWSFREPKRSVFSSYKVFQKNTTPQGVEIFLKTKDLTLWQRYKYRNTFALENEYYFWHFGF</sequence>
<name>A0A250E7F5_9FLAO</name>
<dbReference type="EMBL" id="CP022378">
    <property type="protein sequence ID" value="ATA67636.1"/>
    <property type="molecule type" value="Genomic_DNA"/>
</dbReference>
<evidence type="ECO:0000313" key="2">
    <source>
        <dbReference type="Proteomes" id="UP000242855"/>
    </source>
</evidence>
<accession>A0A250E7F5</accession>
<organism evidence="1 2">
    <name type="scientific">Capnocytophaga cynodegmi</name>
    <dbReference type="NCBI Taxonomy" id="28189"/>
    <lineage>
        <taxon>Bacteria</taxon>
        <taxon>Pseudomonadati</taxon>
        <taxon>Bacteroidota</taxon>
        <taxon>Flavobacteriia</taxon>
        <taxon>Flavobacteriales</taxon>
        <taxon>Flavobacteriaceae</taxon>
        <taxon>Capnocytophaga</taxon>
    </lineage>
</organism>
<protein>
    <submittedName>
        <fullName evidence="1">Uncharacterized protein</fullName>
    </submittedName>
</protein>
<gene>
    <name evidence="1" type="ORF">CGC48_02685</name>
</gene>
<dbReference type="AlphaFoldDB" id="A0A250E7F5"/>